<evidence type="ECO:0000313" key="2">
    <source>
        <dbReference type="Proteomes" id="UP000198131"/>
    </source>
</evidence>
<evidence type="ECO:0000313" key="1">
    <source>
        <dbReference type="EMBL" id="SNC68577.1"/>
    </source>
</evidence>
<dbReference type="Gene3D" id="3.40.50.10320">
    <property type="entry name" value="LmbE-like"/>
    <property type="match status" value="1"/>
</dbReference>
<keyword evidence="2" id="KW-1185">Reference proteome</keyword>
<organism evidence="1 2">
    <name type="scientific">Hymenobacter gelipurpurascens</name>
    <dbReference type="NCBI Taxonomy" id="89968"/>
    <lineage>
        <taxon>Bacteria</taxon>
        <taxon>Pseudomonadati</taxon>
        <taxon>Bacteroidota</taxon>
        <taxon>Cytophagia</taxon>
        <taxon>Cytophagales</taxon>
        <taxon>Hymenobacteraceae</taxon>
        <taxon>Hymenobacter</taxon>
    </lineage>
</organism>
<dbReference type="SUPFAM" id="SSF102588">
    <property type="entry name" value="LmbE-like"/>
    <property type="match status" value="1"/>
</dbReference>
<dbReference type="GO" id="GO:0016811">
    <property type="term" value="F:hydrolase activity, acting on carbon-nitrogen (but not peptide) bonds, in linear amides"/>
    <property type="evidence" value="ECO:0007669"/>
    <property type="project" value="TreeGrafter"/>
</dbReference>
<dbReference type="Proteomes" id="UP000198131">
    <property type="component" value="Unassembled WGS sequence"/>
</dbReference>
<dbReference type="InterPro" id="IPR024078">
    <property type="entry name" value="LmbE-like_dom_sf"/>
</dbReference>
<proteinExistence type="predicted"/>
<dbReference type="Pfam" id="PF02585">
    <property type="entry name" value="PIG-L"/>
    <property type="match status" value="1"/>
</dbReference>
<dbReference type="PANTHER" id="PTHR12993">
    <property type="entry name" value="N-ACETYLGLUCOSAMINYL-PHOSPHATIDYLINOSITOL DE-N-ACETYLASE-RELATED"/>
    <property type="match status" value="1"/>
</dbReference>
<reference evidence="2" key="1">
    <citation type="submission" date="2017-06" db="EMBL/GenBank/DDBJ databases">
        <authorList>
            <person name="Varghese N."/>
            <person name="Submissions S."/>
        </authorList>
    </citation>
    <scope>NUCLEOTIDE SEQUENCE [LARGE SCALE GENOMIC DNA]</scope>
    <source>
        <strain evidence="2">DSM 11116</strain>
    </source>
</reference>
<dbReference type="AlphaFoldDB" id="A0A212TRD2"/>
<name>A0A212TRD2_9BACT</name>
<dbReference type="InterPro" id="IPR003737">
    <property type="entry name" value="GlcNAc_PI_deacetylase-related"/>
</dbReference>
<dbReference type="EMBL" id="FYEW01000001">
    <property type="protein sequence ID" value="SNC68577.1"/>
    <property type="molecule type" value="Genomic_DNA"/>
</dbReference>
<accession>A0A212TRD2</accession>
<sequence>MSSTSAGSSTLFAELPTRPPEAAAALGPTVVIAPHPDDESLGCGGLLTLLRQAGLPAWCVLVSDGSMSHPHSQKFPAAARQALREQELREALALLGLPDDALLPLGLPDGSVPMPDTESGAVAVERLTEFLRTTRPQTVLVPWRRDPHPDHRATYQLVQAALGQLPQPVLLLEYVVWAWERAAPADLPQLGEAQGWQLDITPVLAQKQRAIAAHRSQLAGGPIDDDPTGFTLAPSMLAHFSRPVEVFYESEPRMMSR</sequence>
<dbReference type="PANTHER" id="PTHR12993:SF29">
    <property type="entry name" value="BLR3841 PROTEIN"/>
    <property type="match status" value="1"/>
</dbReference>
<gene>
    <name evidence="1" type="ORF">SAMN06265337_2384</name>
</gene>
<dbReference type="RefSeq" id="WP_088843593.1">
    <property type="nucleotide sequence ID" value="NZ_FYEW01000001.1"/>
</dbReference>
<protein>
    <submittedName>
        <fullName evidence="1">N-acetylglucosaminyl deacetylase, LmbE family</fullName>
    </submittedName>
</protein>
<dbReference type="OrthoDB" id="9790023at2"/>